<organism evidence="3 4">
    <name type="scientific">Sphaerisporangium album</name>
    <dbReference type="NCBI Taxonomy" id="509200"/>
    <lineage>
        <taxon>Bacteria</taxon>
        <taxon>Bacillati</taxon>
        <taxon>Actinomycetota</taxon>
        <taxon>Actinomycetes</taxon>
        <taxon>Streptosporangiales</taxon>
        <taxon>Streptosporangiaceae</taxon>
        <taxon>Sphaerisporangium</taxon>
    </lineage>
</organism>
<gene>
    <name evidence="3" type="ORF">DQ384_10315</name>
</gene>
<feature type="chain" id="PRO_5016842950" description="Ricin B lectin domain-containing protein" evidence="1">
    <location>
        <begin position="31"/>
        <end position="937"/>
    </location>
</feature>
<dbReference type="InterPro" id="IPR035992">
    <property type="entry name" value="Ricin_B-like_lectins"/>
</dbReference>
<dbReference type="CDD" id="cd00161">
    <property type="entry name" value="beta-trefoil_Ricin-like"/>
    <property type="match status" value="1"/>
</dbReference>
<dbReference type="InterPro" id="IPR049046">
    <property type="entry name" value="Beta-AFase-like_GH127_middle"/>
</dbReference>
<dbReference type="InterPro" id="IPR006311">
    <property type="entry name" value="TAT_signal"/>
</dbReference>
<evidence type="ECO:0000259" key="2">
    <source>
        <dbReference type="SMART" id="SM00458"/>
    </source>
</evidence>
<protein>
    <recommendedName>
        <fullName evidence="2">Ricin B lectin domain-containing protein</fullName>
    </recommendedName>
</protein>
<dbReference type="PANTHER" id="PTHR31151">
    <property type="entry name" value="PROLINE-TRNA LIGASE (DUF1680)"/>
    <property type="match status" value="1"/>
</dbReference>
<dbReference type="Gene3D" id="2.80.10.50">
    <property type="match status" value="2"/>
</dbReference>
<feature type="signal peptide" evidence="1">
    <location>
        <begin position="1"/>
        <end position="30"/>
    </location>
</feature>
<dbReference type="InterPro" id="IPR000772">
    <property type="entry name" value="Ricin_B_lectin"/>
</dbReference>
<dbReference type="PANTHER" id="PTHR31151:SF0">
    <property type="entry name" value="PROLINE-TRNA LIGASE (DUF1680)"/>
    <property type="match status" value="1"/>
</dbReference>
<dbReference type="PROSITE" id="PS51318">
    <property type="entry name" value="TAT"/>
    <property type="match status" value="1"/>
</dbReference>
<feature type="domain" description="Ricin B lectin" evidence="2">
    <location>
        <begin position="800"/>
        <end position="937"/>
    </location>
</feature>
<feature type="domain" description="Ricin B lectin" evidence="2">
    <location>
        <begin position="661"/>
        <end position="798"/>
    </location>
</feature>
<evidence type="ECO:0000313" key="3">
    <source>
        <dbReference type="EMBL" id="RCG31136.1"/>
    </source>
</evidence>
<dbReference type="InterPro" id="IPR012878">
    <property type="entry name" value="Beta-AFase-like_GH127_cat"/>
</dbReference>
<dbReference type="Proteomes" id="UP000253094">
    <property type="component" value="Unassembled WGS sequence"/>
</dbReference>
<dbReference type="OrthoDB" id="9757939at2"/>
<comment type="caution">
    <text evidence="3">The sequence shown here is derived from an EMBL/GenBank/DDBJ whole genome shotgun (WGS) entry which is preliminary data.</text>
</comment>
<dbReference type="SUPFAM" id="SSF50370">
    <property type="entry name" value="Ricin B-like lectins"/>
    <property type="match status" value="2"/>
</dbReference>
<dbReference type="Pfam" id="PF07944">
    <property type="entry name" value="Beta-AFase-like_GH127_cat"/>
    <property type="match status" value="1"/>
</dbReference>
<dbReference type="Pfam" id="PF20736">
    <property type="entry name" value="Glyco_hydro127M"/>
    <property type="match status" value="1"/>
</dbReference>
<dbReference type="InterPro" id="IPR008928">
    <property type="entry name" value="6-hairpin_glycosidase_sf"/>
</dbReference>
<proteinExistence type="predicted"/>
<dbReference type="PROSITE" id="PS50231">
    <property type="entry name" value="RICIN_B_LECTIN"/>
    <property type="match status" value="3"/>
</dbReference>
<reference evidence="3 4" key="1">
    <citation type="submission" date="2018-06" db="EMBL/GenBank/DDBJ databases">
        <title>Sphaerisporangium craniellae sp. nov., isolated from a marine sponge in the South China Sea.</title>
        <authorList>
            <person name="Li L."/>
        </authorList>
    </citation>
    <scope>NUCLEOTIDE SEQUENCE [LARGE SCALE GENOMIC DNA]</scope>
    <source>
        <strain evidence="3 4">CCTCC AA 208026</strain>
    </source>
</reference>
<dbReference type="SUPFAM" id="SSF48208">
    <property type="entry name" value="Six-hairpin glycosidases"/>
    <property type="match status" value="1"/>
</dbReference>
<dbReference type="AlphaFoldDB" id="A0A367FL58"/>
<sequence>MSLARRTFLAGGVAAVGIAAAGLPATPASAAAPAYPGNRAPLQPAAFLRLPPGAVRARGWLATQLNRQLTGLCGRYPDISHFLQYDNTGWTRGALGGWEEVPYWLRGYVDLAYVTGDAGALSTADRWINGVLGTQSADGFFGPQPLRTSLNGHADLWPHMPMLHALRSHAEYTGDGRINAFLGRFFAYVNAQPTSVFREGWGTYRWADTIDVVYWLYNRTGESFLLDLVRKIHANSANWVNNLPSLHNVNVTQGFREPAQYWVLSGDPAHRTATYNDYTTVQNAYGQFPGGGFAGDENARPGFGDPRQGFETCGIVEYMLSHEILTRVTGDPVWADRTEDLAFNSLPAALDPQGRAVHYITSANCVDLDNSPKTMGQFQNGFAMQSYRPGVDQYRCCPHNYGMGWPYYLEEMWLATGDGGLCASLYGPCAVTAKVAGGANVTITETTDYPFSGTVTLTLALGAPVAFPLVLRIPGWCAAPDLRVNGAAVAAGPGPRYTAVNRTWSNGDTVTLRLPMQPTVKIWPAQHNAASVNHGPLTFSLQIGENWVQTGGSAQFPEYDVHATGPWNYGLVPDGAFTVLTGGNVNDPFTPANAPVRLRANAQRIDAWQADAQHVVTPLQDGPVAASTPVEQVTLIPMGAARLRVTSFPRTGGTRPWLPPGAAFRLQNRNSGKVLGVDGMSTADSANVVQYADNGTADHLWRIVDAGNGYVKVRNVLSGKILAVENMSTADSARVQQFSDTGTLDHQWQLVDSGNGYLRLRNRNSGKVLGVAGMSTADSAQVVQFADSGTADHDWRLIPDGPVKISNVHSGKVLAVENMSTADSARVQQFSDTGTEDHLWTFLPDTGGYFRIRNVHSGKVLGVAGMSTADSAQVVQFADNGTADHLWRLRINGDGALRVQNANSGKVLAVHDMSTADSANVEQFTDNGTPDHDWRIL</sequence>
<dbReference type="RefSeq" id="WP_114028515.1">
    <property type="nucleotide sequence ID" value="NZ_QOIL01000005.1"/>
</dbReference>
<dbReference type="EMBL" id="QOIL01000005">
    <property type="protein sequence ID" value="RCG31136.1"/>
    <property type="molecule type" value="Genomic_DNA"/>
</dbReference>
<name>A0A367FL58_9ACTN</name>
<dbReference type="Pfam" id="PF14200">
    <property type="entry name" value="RicinB_lectin_2"/>
    <property type="match status" value="3"/>
</dbReference>
<keyword evidence="4" id="KW-1185">Reference proteome</keyword>
<evidence type="ECO:0000313" key="4">
    <source>
        <dbReference type="Proteomes" id="UP000253094"/>
    </source>
</evidence>
<accession>A0A367FL58</accession>
<keyword evidence="1" id="KW-0732">Signal</keyword>
<dbReference type="SMART" id="SM00458">
    <property type="entry name" value="RICIN"/>
    <property type="match status" value="2"/>
</dbReference>
<evidence type="ECO:0000256" key="1">
    <source>
        <dbReference type="SAM" id="SignalP"/>
    </source>
</evidence>
<dbReference type="GO" id="GO:0005975">
    <property type="term" value="P:carbohydrate metabolic process"/>
    <property type="evidence" value="ECO:0007669"/>
    <property type="project" value="InterPro"/>
</dbReference>